<dbReference type="AlphaFoldDB" id="A0A565BSP3"/>
<evidence type="ECO:0000313" key="2">
    <source>
        <dbReference type="Proteomes" id="UP000489600"/>
    </source>
</evidence>
<organism evidence="1 2">
    <name type="scientific">Arabis nemorensis</name>
    <dbReference type="NCBI Taxonomy" id="586526"/>
    <lineage>
        <taxon>Eukaryota</taxon>
        <taxon>Viridiplantae</taxon>
        <taxon>Streptophyta</taxon>
        <taxon>Embryophyta</taxon>
        <taxon>Tracheophyta</taxon>
        <taxon>Spermatophyta</taxon>
        <taxon>Magnoliopsida</taxon>
        <taxon>eudicotyledons</taxon>
        <taxon>Gunneridae</taxon>
        <taxon>Pentapetalae</taxon>
        <taxon>rosids</taxon>
        <taxon>malvids</taxon>
        <taxon>Brassicales</taxon>
        <taxon>Brassicaceae</taxon>
        <taxon>Arabideae</taxon>
        <taxon>Arabis</taxon>
    </lineage>
</organism>
<accession>A0A565BSP3</accession>
<comment type="caution">
    <text evidence="1">The sequence shown here is derived from an EMBL/GenBank/DDBJ whole genome shotgun (WGS) entry which is preliminary data.</text>
</comment>
<dbReference type="EMBL" id="CABITT030000005">
    <property type="protein sequence ID" value="VVB04392.1"/>
    <property type="molecule type" value="Genomic_DNA"/>
</dbReference>
<protein>
    <submittedName>
        <fullName evidence="1">Uncharacterized protein</fullName>
    </submittedName>
</protein>
<name>A0A565BSP3_9BRAS</name>
<evidence type="ECO:0000313" key="1">
    <source>
        <dbReference type="EMBL" id="VVB04392.1"/>
    </source>
</evidence>
<sequence>MPLPLVGVISQMGLLPPPLVLLGPVPMSQRAMVQLALRCVLIFRCDGSLGSVKTMCAADWF</sequence>
<reference evidence="1" key="1">
    <citation type="submission" date="2019-07" db="EMBL/GenBank/DDBJ databases">
        <authorList>
            <person name="Dittberner H."/>
        </authorList>
    </citation>
    <scope>NUCLEOTIDE SEQUENCE [LARGE SCALE GENOMIC DNA]</scope>
</reference>
<proteinExistence type="predicted"/>
<gene>
    <name evidence="1" type="ORF">ANE_LOCUS14836</name>
</gene>
<keyword evidence="2" id="KW-1185">Reference proteome</keyword>
<dbReference type="Proteomes" id="UP000489600">
    <property type="component" value="Unassembled WGS sequence"/>
</dbReference>